<keyword evidence="1" id="KW-1133">Transmembrane helix</keyword>
<feature type="transmembrane region" description="Helical" evidence="1">
    <location>
        <begin position="139"/>
        <end position="160"/>
    </location>
</feature>
<dbReference type="Proteomes" id="UP000321617">
    <property type="component" value="Unassembled WGS sequence"/>
</dbReference>
<accession>A0A562URJ8</accession>
<feature type="transmembrane region" description="Helical" evidence="1">
    <location>
        <begin position="76"/>
        <end position="98"/>
    </location>
</feature>
<gene>
    <name evidence="3" type="ORF">LX16_4456</name>
</gene>
<proteinExistence type="predicted"/>
<dbReference type="PROSITE" id="PS51257">
    <property type="entry name" value="PROKAR_LIPOPROTEIN"/>
    <property type="match status" value="1"/>
</dbReference>
<dbReference type="RefSeq" id="WP_147142580.1">
    <property type="nucleotide sequence ID" value="NZ_BAABIJ010000004.1"/>
</dbReference>
<dbReference type="GO" id="GO:0080120">
    <property type="term" value="P:CAAX-box protein maturation"/>
    <property type="evidence" value="ECO:0007669"/>
    <property type="project" value="UniProtKB-ARBA"/>
</dbReference>
<feature type="domain" description="CAAX prenyl protease 2/Lysostaphin resistance protein A-like" evidence="2">
    <location>
        <begin position="145"/>
        <end position="237"/>
    </location>
</feature>
<dbReference type="GO" id="GO:0004175">
    <property type="term" value="F:endopeptidase activity"/>
    <property type="evidence" value="ECO:0007669"/>
    <property type="project" value="UniProtKB-ARBA"/>
</dbReference>
<dbReference type="Pfam" id="PF02517">
    <property type="entry name" value="Rce1-like"/>
    <property type="match status" value="1"/>
</dbReference>
<feature type="transmembrane region" description="Helical" evidence="1">
    <location>
        <begin position="33"/>
        <end position="56"/>
    </location>
</feature>
<feature type="transmembrane region" description="Helical" evidence="1">
    <location>
        <begin position="229"/>
        <end position="246"/>
    </location>
</feature>
<sequence length="247" mass="25529">MFATLRDYSLAVAPGLVVFAACLVLARRLPSVGASIAILIAAFILIRDAMTPAGLWRFGAADGVAPWIRFTEDTGVLAVLAVLTLALTAVVLAAHPGLRALVVWGRPTPVVLALGVGGAALAAAPVLAVSQAWPMDERGGAVAVTALPVVLAFCLAGNLFEEVLFRGFLQGHLERVTSPVRAALLSGLLFAACHGYLATTVTDTGWPLIAFTAWEGLVCAWLRMRHGLIPAVLAHGLAIAALTSGLA</sequence>
<name>A0A562URJ8_9ACTN</name>
<dbReference type="OrthoDB" id="118729at2"/>
<feature type="transmembrane region" description="Helical" evidence="1">
    <location>
        <begin position="180"/>
        <end position="198"/>
    </location>
</feature>
<feature type="transmembrane region" description="Helical" evidence="1">
    <location>
        <begin position="110"/>
        <end position="133"/>
    </location>
</feature>
<organism evidence="3 4">
    <name type="scientific">Stackebrandtia albiflava</name>
    <dbReference type="NCBI Taxonomy" id="406432"/>
    <lineage>
        <taxon>Bacteria</taxon>
        <taxon>Bacillati</taxon>
        <taxon>Actinomycetota</taxon>
        <taxon>Actinomycetes</taxon>
        <taxon>Glycomycetales</taxon>
        <taxon>Glycomycetaceae</taxon>
        <taxon>Stackebrandtia</taxon>
    </lineage>
</organism>
<dbReference type="InterPro" id="IPR003675">
    <property type="entry name" value="Rce1/LyrA-like_dom"/>
</dbReference>
<keyword evidence="4" id="KW-1185">Reference proteome</keyword>
<evidence type="ECO:0000256" key="1">
    <source>
        <dbReference type="SAM" id="Phobius"/>
    </source>
</evidence>
<keyword evidence="1" id="KW-0472">Membrane</keyword>
<protein>
    <recommendedName>
        <fullName evidence="2">CAAX prenyl protease 2/Lysostaphin resistance protein A-like domain-containing protein</fullName>
    </recommendedName>
</protein>
<feature type="transmembrane region" description="Helical" evidence="1">
    <location>
        <begin position="6"/>
        <end position="26"/>
    </location>
</feature>
<comment type="caution">
    <text evidence="3">The sequence shown here is derived from an EMBL/GenBank/DDBJ whole genome shotgun (WGS) entry which is preliminary data.</text>
</comment>
<evidence type="ECO:0000313" key="3">
    <source>
        <dbReference type="EMBL" id="TWJ08231.1"/>
    </source>
</evidence>
<dbReference type="AlphaFoldDB" id="A0A562URJ8"/>
<evidence type="ECO:0000313" key="4">
    <source>
        <dbReference type="Proteomes" id="UP000321617"/>
    </source>
</evidence>
<keyword evidence="1" id="KW-0812">Transmembrane</keyword>
<dbReference type="EMBL" id="VLLL01000008">
    <property type="protein sequence ID" value="TWJ08231.1"/>
    <property type="molecule type" value="Genomic_DNA"/>
</dbReference>
<reference evidence="3 4" key="1">
    <citation type="journal article" date="2013" name="Stand. Genomic Sci.">
        <title>Genomic Encyclopedia of Type Strains, Phase I: The one thousand microbial genomes (KMG-I) project.</title>
        <authorList>
            <person name="Kyrpides N.C."/>
            <person name="Woyke T."/>
            <person name="Eisen J.A."/>
            <person name="Garrity G."/>
            <person name="Lilburn T.G."/>
            <person name="Beck B.J."/>
            <person name="Whitman W.B."/>
            <person name="Hugenholtz P."/>
            <person name="Klenk H.P."/>
        </authorList>
    </citation>
    <scope>NUCLEOTIDE SEQUENCE [LARGE SCALE GENOMIC DNA]</scope>
    <source>
        <strain evidence="3 4">DSM 45044</strain>
    </source>
</reference>
<evidence type="ECO:0000259" key="2">
    <source>
        <dbReference type="Pfam" id="PF02517"/>
    </source>
</evidence>